<dbReference type="Pfam" id="PF13561">
    <property type="entry name" value="adh_short_C2"/>
    <property type="match status" value="1"/>
</dbReference>
<dbReference type="PATRIC" id="fig|1333857.3.peg.3759"/>
<name>T5KD07_MICMQ</name>
<dbReference type="PROSITE" id="PS00061">
    <property type="entry name" value="ADH_SHORT"/>
    <property type="match status" value="1"/>
</dbReference>
<dbReference type="GO" id="GO:0016616">
    <property type="term" value="F:oxidoreductase activity, acting on the CH-OH group of donors, NAD or NADP as acceptor"/>
    <property type="evidence" value="ECO:0007669"/>
    <property type="project" value="TreeGrafter"/>
</dbReference>
<evidence type="ECO:0000313" key="4">
    <source>
        <dbReference type="EMBL" id="EQM72746.1"/>
    </source>
</evidence>
<proteinExistence type="inferred from homology"/>
<protein>
    <recommendedName>
        <fullName evidence="3">Ketoreductase domain-containing protein</fullName>
    </recommendedName>
</protein>
<reference evidence="4 5" key="1">
    <citation type="journal article" date="2013" name="Genome Announc.">
        <title>Whole-genome sequences of five oyster-associated bacteria show potential for crude oil hydrocarbon degradation.</title>
        <authorList>
            <person name="Chauhan A."/>
            <person name="Green S."/>
            <person name="Pathak A."/>
            <person name="Thomas J."/>
            <person name="Venkatramanan R."/>
        </authorList>
    </citation>
    <scope>NUCLEOTIDE SEQUENCE [LARGE SCALE GENOMIC DNA]</scope>
    <source>
        <strain evidence="4 5">MF109</strain>
    </source>
</reference>
<dbReference type="AlphaFoldDB" id="T5KD07"/>
<dbReference type="PANTHER" id="PTHR42760:SF115">
    <property type="entry name" value="3-OXOACYL-[ACYL-CARRIER-PROTEIN] REDUCTASE FABG"/>
    <property type="match status" value="1"/>
</dbReference>
<organism evidence="4 5">
    <name type="scientific">Microbacterium maritypicum MF109</name>
    <dbReference type="NCBI Taxonomy" id="1333857"/>
    <lineage>
        <taxon>Bacteria</taxon>
        <taxon>Bacillati</taxon>
        <taxon>Actinomycetota</taxon>
        <taxon>Actinomycetes</taxon>
        <taxon>Micrococcales</taxon>
        <taxon>Microbacteriaceae</taxon>
        <taxon>Microbacterium</taxon>
    </lineage>
</organism>
<dbReference type="Proteomes" id="UP000016033">
    <property type="component" value="Unassembled WGS sequence"/>
</dbReference>
<dbReference type="SUPFAM" id="SSF51735">
    <property type="entry name" value="NAD(P)-binding Rossmann-fold domains"/>
    <property type="match status" value="1"/>
</dbReference>
<dbReference type="SMART" id="SM00822">
    <property type="entry name" value="PKS_KR"/>
    <property type="match status" value="1"/>
</dbReference>
<dbReference type="RefSeq" id="WP_021201651.1">
    <property type="nucleotide sequence ID" value="NZ_ATAO01000250.1"/>
</dbReference>
<gene>
    <name evidence="4" type="ORF">L687_08680</name>
</gene>
<dbReference type="FunFam" id="3.40.50.720:FF:000084">
    <property type="entry name" value="Short-chain dehydrogenase reductase"/>
    <property type="match status" value="1"/>
</dbReference>
<evidence type="ECO:0000256" key="2">
    <source>
        <dbReference type="ARBA" id="ARBA00023002"/>
    </source>
</evidence>
<dbReference type="Gene3D" id="3.40.50.720">
    <property type="entry name" value="NAD(P)-binding Rossmann-like Domain"/>
    <property type="match status" value="1"/>
</dbReference>
<keyword evidence="2" id="KW-0560">Oxidoreductase</keyword>
<accession>T5KD07</accession>
<comment type="caution">
    <text evidence="4">The sequence shown here is derived from an EMBL/GenBank/DDBJ whole genome shotgun (WGS) entry which is preliminary data.</text>
</comment>
<dbReference type="PRINTS" id="PR00080">
    <property type="entry name" value="SDRFAMILY"/>
</dbReference>
<dbReference type="InterPro" id="IPR002347">
    <property type="entry name" value="SDR_fam"/>
</dbReference>
<dbReference type="InterPro" id="IPR057326">
    <property type="entry name" value="KR_dom"/>
</dbReference>
<dbReference type="PANTHER" id="PTHR42760">
    <property type="entry name" value="SHORT-CHAIN DEHYDROGENASES/REDUCTASES FAMILY MEMBER"/>
    <property type="match status" value="1"/>
</dbReference>
<evidence type="ECO:0000259" key="3">
    <source>
        <dbReference type="SMART" id="SM00822"/>
    </source>
</evidence>
<evidence type="ECO:0000256" key="1">
    <source>
        <dbReference type="ARBA" id="ARBA00006484"/>
    </source>
</evidence>
<dbReference type="EMBL" id="ATAO01000250">
    <property type="protein sequence ID" value="EQM72746.1"/>
    <property type="molecule type" value="Genomic_DNA"/>
</dbReference>
<dbReference type="PRINTS" id="PR00081">
    <property type="entry name" value="GDHRDH"/>
</dbReference>
<evidence type="ECO:0000313" key="5">
    <source>
        <dbReference type="Proteomes" id="UP000016033"/>
    </source>
</evidence>
<sequence length="261" mass="27335">MLGNTTEPLLGRIAVVTGGARGLGYAMAEALATAGADVALLDRLDTVADAADALQSETGRRGIGVSVDVTSDASVAAAFDAVAAQLGVADVLVNSAGITLGTPLLDTTPADWRRVLDVNVTGTFVTSREFARRHVEAARGNPASVVNVSSMSAFAVNIPQTQAVYNTSKAAVSMFTKSAAIEWWPHGIRVNAIAPGYFASDMTRDFVAENPEMADEWVRRIPAGRMGEPEELGDLLVYLASERSSYVIGQSILIDGGYTSV</sequence>
<feature type="domain" description="Ketoreductase" evidence="3">
    <location>
        <begin position="12"/>
        <end position="196"/>
    </location>
</feature>
<dbReference type="InterPro" id="IPR036291">
    <property type="entry name" value="NAD(P)-bd_dom_sf"/>
</dbReference>
<comment type="similarity">
    <text evidence="1">Belongs to the short-chain dehydrogenases/reductases (SDR) family.</text>
</comment>
<dbReference type="InterPro" id="IPR020904">
    <property type="entry name" value="Sc_DH/Rdtase_CS"/>
</dbReference>